<dbReference type="GeneID" id="30970270"/>
<feature type="chain" id="PRO_5009888032" evidence="1">
    <location>
        <begin position="28"/>
        <end position="602"/>
    </location>
</feature>
<proteinExistence type="predicted"/>
<reference evidence="5" key="1">
    <citation type="journal article" date="2017" name="Genome Biol.">
        <title>Comparative genomics reveals high biological diversity and specific adaptations in the industrially and medically important fungal genus Aspergillus.</title>
        <authorList>
            <person name="de Vries R.P."/>
            <person name="Riley R."/>
            <person name="Wiebenga A."/>
            <person name="Aguilar-Osorio G."/>
            <person name="Amillis S."/>
            <person name="Uchima C.A."/>
            <person name="Anderluh G."/>
            <person name="Asadollahi M."/>
            <person name="Askin M."/>
            <person name="Barry K."/>
            <person name="Battaglia E."/>
            <person name="Bayram O."/>
            <person name="Benocci T."/>
            <person name="Braus-Stromeyer S.A."/>
            <person name="Caldana C."/>
            <person name="Canovas D."/>
            <person name="Cerqueira G.C."/>
            <person name="Chen F."/>
            <person name="Chen W."/>
            <person name="Choi C."/>
            <person name="Clum A."/>
            <person name="Dos Santos R.A."/>
            <person name="Damasio A.R."/>
            <person name="Diallinas G."/>
            <person name="Emri T."/>
            <person name="Fekete E."/>
            <person name="Flipphi M."/>
            <person name="Freyberg S."/>
            <person name="Gallo A."/>
            <person name="Gournas C."/>
            <person name="Habgood R."/>
            <person name="Hainaut M."/>
            <person name="Harispe M.L."/>
            <person name="Henrissat B."/>
            <person name="Hilden K.S."/>
            <person name="Hope R."/>
            <person name="Hossain A."/>
            <person name="Karabika E."/>
            <person name="Karaffa L."/>
            <person name="Karanyi Z."/>
            <person name="Krasevec N."/>
            <person name="Kuo A."/>
            <person name="Kusch H."/>
            <person name="LaButti K."/>
            <person name="Lagendijk E.L."/>
            <person name="Lapidus A."/>
            <person name="Levasseur A."/>
            <person name="Lindquist E."/>
            <person name="Lipzen A."/>
            <person name="Logrieco A.F."/>
            <person name="MacCabe A."/>
            <person name="Maekelae M.R."/>
            <person name="Malavazi I."/>
            <person name="Melin P."/>
            <person name="Meyer V."/>
            <person name="Mielnichuk N."/>
            <person name="Miskei M."/>
            <person name="Molnar A.P."/>
            <person name="Mule G."/>
            <person name="Ngan C.Y."/>
            <person name="Orejas M."/>
            <person name="Orosz E."/>
            <person name="Ouedraogo J.P."/>
            <person name="Overkamp K.M."/>
            <person name="Park H.-S."/>
            <person name="Perrone G."/>
            <person name="Piumi F."/>
            <person name="Punt P.J."/>
            <person name="Ram A.F."/>
            <person name="Ramon A."/>
            <person name="Rauscher S."/>
            <person name="Record E."/>
            <person name="Riano-Pachon D.M."/>
            <person name="Robert V."/>
            <person name="Roehrig J."/>
            <person name="Ruller R."/>
            <person name="Salamov A."/>
            <person name="Salih N.S."/>
            <person name="Samson R.A."/>
            <person name="Sandor E."/>
            <person name="Sanguinetti M."/>
            <person name="Schuetze T."/>
            <person name="Sepcic K."/>
            <person name="Shelest E."/>
            <person name="Sherlock G."/>
            <person name="Sophianopoulou V."/>
            <person name="Squina F.M."/>
            <person name="Sun H."/>
            <person name="Susca A."/>
            <person name="Todd R.B."/>
            <person name="Tsang A."/>
            <person name="Unkles S.E."/>
            <person name="van de Wiele N."/>
            <person name="van Rossen-Uffink D."/>
            <person name="Oliveira J.V."/>
            <person name="Vesth T.C."/>
            <person name="Visser J."/>
            <person name="Yu J.-H."/>
            <person name="Zhou M."/>
            <person name="Andersen M.R."/>
            <person name="Archer D.B."/>
            <person name="Baker S.E."/>
            <person name="Benoit I."/>
            <person name="Brakhage A.A."/>
            <person name="Braus G.H."/>
            <person name="Fischer R."/>
            <person name="Frisvad J.C."/>
            <person name="Goldman G.H."/>
            <person name="Houbraken J."/>
            <person name="Oakley B."/>
            <person name="Pocsi I."/>
            <person name="Scazzocchio C."/>
            <person name="Seiboth B."/>
            <person name="vanKuyk P.A."/>
            <person name="Wortman J."/>
            <person name="Dyer P.S."/>
            <person name="Grigoriev I.V."/>
        </authorList>
    </citation>
    <scope>NUCLEOTIDE SEQUENCE [LARGE SCALE GENOMIC DNA]</scope>
    <source>
        <strain evidence="5">ATCC 16872 / CBS 172.66 / WB 5094</strain>
    </source>
</reference>
<dbReference type="Gene3D" id="3.90.780.10">
    <property type="entry name" value="5'-Nucleotidase, C-terminal domain"/>
    <property type="match status" value="2"/>
</dbReference>
<evidence type="ECO:0000256" key="1">
    <source>
        <dbReference type="SAM" id="SignalP"/>
    </source>
</evidence>
<feature type="signal peptide" evidence="1">
    <location>
        <begin position="1"/>
        <end position="27"/>
    </location>
</feature>
<dbReference type="InterPro" id="IPR004843">
    <property type="entry name" value="Calcineurin-like_PHP"/>
</dbReference>
<feature type="domain" description="Calcineurin-like phosphoesterase" evidence="2">
    <location>
        <begin position="49"/>
        <end position="244"/>
    </location>
</feature>
<dbReference type="InterPro" id="IPR006179">
    <property type="entry name" value="5_nucleotidase/apyrase"/>
</dbReference>
<dbReference type="PANTHER" id="PTHR11575:SF43">
    <property type="entry name" value="SER_THR PROTEIN PHOSPHATASE FAMILY (AFU_ORTHOLOGUE AFUA_3G04160)"/>
    <property type="match status" value="1"/>
</dbReference>
<dbReference type="InterPro" id="IPR036907">
    <property type="entry name" value="5'-Nucleotdase_C_sf"/>
</dbReference>
<dbReference type="Gene3D" id="3.60.21.10">
    <property type="match status" value="2"/>
</dbReference>
<protein>
    <submittedName>
        <fullName evidence="4">Uncharacterized protein</fullName>
    </submittedName>
</protein>
<dbReference type="Pfam" id="PF00149">
    <property type="entry name" value="Metallophos"/>
    <property type="match status" value="1"/>
</dbReference>
<dbReference type="SUPFAM" id="SSF56300">
    <property type="entry name" value="Metallo-dependent phosphatases"/>
    <property type="match status" value="1"/>
</dbReference>
<feature type="domain" description="Putative 5'-nucleotidase C-terminal" evidence="3">
    <location>
        <begin position="344"/>
        <end position="557"/>
    </location>
</feature>
<dbReference type="VEuPathDB" id="FungiDB:ASPACDRAFT_121650"/>
<dbReference type="InterPro" id="IPR014485">
    <property type="entry name" value="Pesterase_C1039"/>
</dbReference>
<dbReference type="FunFam" id="3.90.780.10:FF:000009">
    <property type="entry name" value="Ser/Thr protein phosphatase family"/>
    <property type="match status" value="1"/>
</dbReference>
<keyword evidence="5" id="KW-1185">Reference proteome</keyword>
<evidence type="ECO:0000259" key="2">
    <source>
        <dbReference type="Pfam" id="PF00149"/>
    </source>
</evidence>
<organism evidence="4 5">
    <name type="scientific">Aspergillus aculeatus (strain ATCC 16872 / CBS 172.66 / WB 5094)</name>
    <dbReference type="NCBI Taxonomy" id="690307"/>
    <lineage>
        <taxon>Eukaryota</taxon>
        <taxon>Fungi</taxon>
        <taxon>Dikarya</taxon>
        <taxon>Ascomycota</taxon>
        <taxon>Pezizomycotina</taxon>
        <taxon>Eurotiomycetes</taxon>
        <taxon>Eurotiomycetidae</taxon>
        <taxon>Eurotiales</taxon>
        <taxon>Aspergillaceae</taxon>
        <taxon>Aspergillus</taxon>
        <taxon>Aspergillus subgen. Circumdati</taxon>
    </lineage>
</organism>
<sequence>MAHTSFAAAAAVVLLLSSSPFTSIVGALQPSAPDPVAAPLRDLEWGQLNFLHTTDTHGWLAGHLQEPSYAADWGDYISFAARMRDKAESDGSDLLVIDTGDRVEGNGLYDSSEPKGVYLSEILREQHIDLLSSGNHELYNRTTSQAEFFTTIPNFRGSYLASNVDILHPAINEFVPLAPRFKKFTTQNQGIRIIAFGFLDQDVDLFLVLGHVPVRSVEYDAVYREIRAIRWDTPIQFFGGHYHIRDYVRYDSKAYGLASGRFMETIGFMSIDGLSTSKHHIKPAMAAPKFSRKYIDNNLFSFYHHTDLDEGTFHTEHGRNVSLLIQQSRSALKLDKIHGCAPRDLWMSRVKYPHENSIYTWLEEEVLSVSLKDESRSGKPALAIVNTGAIRFDIFRGPFTQDTTYIVSPFSSGFRYVKDVPYHKAKFVVEVLNKQPQIMTEQRQHVGLPTWSLAPPEQSAHAGDTAANRGESLRPAWYASGSLTDQALLSMKDYAGPNLIPGYTTTDDAGTDGDDTVHSPLTFYRVPNCIQSLVSPTASDPPETVDLVYIDFIEPYVALAAKFASLDVDFTRDSDVYMPSTSLTSLILNWVKTNWGCEDGSL</sequence>
<evidence type="ECO:0000313" key="5">
    <source>
        <dbReference type="Proteomes" id="UP000184546"/>
    </source>
</evidence>
<dbReference type="GO" id="GO:0016787">
    <property type="term" value="F:hydrolase activity"/>
    <property type="evidence" value="ECO:0007669"/>
    <property type="project" value="InterPro"/>
</dbReference>
<dbReference type="Pfam" id="PF21953">
    <property type="entry name" value="NadN_nucleosid_C"/>
    <property type="match status" value="1"/>
</dbReference>
<name>A0A1L9WS36_ASPA1</name>
<dbReference type="PIRSF" id="PIRSF017316">
    <property type="entry name" value="Pesterase_C1039"/>
    <property type="match status" value="1"/>
</dbReference>
<dbReference type="OrthoDB" id="7722975at2759"/>
<gene>
    <name evidence="4" type="ORF">ASPACDRAFT_121650</name>
</gene>
<dbReference type="EMBL" id="KV878979">
    <property type="protein sequence ID" value="OJJ98888.1"/>
    <property type="molecule type" value="Genomic_DNA"/>
</dbReference>
<dbReference type="STRING" id="690307.A0A1L9WS36"/>
<dbReference type="AlphaFoldDB" id="A0A1L9WS36"/>
<dbReference type="GO" id="GO:0005829">
    <property type="term" value="C:cytosol"/>
    <property type="evidence" value="ECO:0007669"/>
    <property type="project" value="TreeGrafter"/>
</dbReference>
<dbReference type="SUPFAM" id="SSF55816">
    <property type="entry name" value="5'-nucleotidase (syn. UDP-sugar hydrolase), C-terminal domain"/>
    <property type="match status" value="1"/>
</dbReference>
<dbReference type="PANTHER" id="PTHR11575">
    <property type="entry name" value="5'-NUCLEOTIDASE-RELATED"/>
    <property type="match status" value="1"/>
</dbReference>
<dbReference type="FunFam" id="3.90.780.10:FF:000008">
    <property type="entry name" value="Ser/Thr protein phosphatase family"/>
    <property type="match status" value="1"/>
</dbReference>
<accession>A0A1L9WS36</accession>
<evidence type="ECO:0000313" key="4">
    <source>
        <dbReference type="EMBL" id="OJJ98888.1"/>
    </source>
</evidence>
<dbReference type="GO" id="GO:0009166">
    <property type="term" value="P:nucleotide catabolic process"/>
    <property type="evidence" value="ECO:0007669"/>
    <property type="project" value="InterPro"/>
</dbReference>
<dbReference type="RefSeq" id="XP_020055228.1">
    <property type="nucleotide sequence ID" value="XM_020196456.1"/>
</dbReference>
<dbReference type="InterPro" id="IPR029052">
    <property type="entry name" value="Metallo-depent_PP-like"/>
</dbReference>
<dbReference type="OMA" id="PISFYRV"/>
<evidence type="ECO:0000259" key="3">
    <source>
        <dbReference type="Pfam" id="PF21953"/>
    </source>
</evidence>
<dbReference type="InterPro" id="IPR053828">
    <property type="entry name" value="Nucleosidase_C"/>
</dbReference>
<dbReference type="Proteomes" id="UP000184546">
    <property type="component" value="Unassembled WGS sequence"/>
</dbReference>
<keyword evidence="1" id="KW-0732">Signal</keyword>